<dbReference type="InterPro" id="IPR006140">
    <property type="entry name" value="D-isomer_DH_NAD-bd"/>
</dbReference>
<dbReference type="Proteomes" id="UP000823619">
    <property type="component" value="Unassembled WGS sequence"/>
</dbReference>
<accession>A0A9D9HCJ3</accession>
<protein>
    <submittedName>
        <fullName evidence="7">Dihydrofolate reductase</fullName>
    </submittedName>
</protein>
<dbReference type="GO" id="GO:0016616">
    <property type="term" value="F:oxidoreductase activity, acting on the CH-OH group of donors, NAD or NADP as acceptor"/>
    <property type="evidence" value="ECO:0007669"/>
    <property type="project" value="InterPro"/>
</dbReference>
<sequence length="304" mass="34243">MKENKFRKIVAIEDVLINDAAKERLQELAEGVEMHYDMPDSDEEIIRRIGDADGVLVSFKTKISRNVIESCPGIRYIGMCCTLYDENSCNVDIAAAREHGITVLGVRDYGDEGVVEYAISETVRFLHGFGERQWKQRKYELGGLNVGIIGLGTTGRMCADAFRFFGSNVHYFSRTRKPEAEKDGISYLPLHDLLKTCDIVLTTLPRNTYLLQRKEFEIFGNGKILMNTSIGATFDIEAIKEWLRDNPDSFYFCDGTGMGTLKDEFATFGNVIYTPSVAGMSAQSTERLSQKVIANIEKFLIHKP</sequence>
<dbReference type="PANTHER" id="PTHR43761">
    <property type="entry name" value="D-ISOMER SPECIFIC 2-HYDROXYACID DEHYDROGENASE FAMILY PROTEIN (AFU_ORTHOLOGUE AFUA_1G13630)"/>
    <property type="match status" value="1"/>
</dbReference>
<evidence type="ECO:0000259" key="6">
    <source>
        <dbReference type="Pfam" id="PF02826"/>
    </source>
</evidence>
<dbReference type="InterPro" id="IPR050418">
    <property type="entry name" value="D-iso_2-hydroxyacid_DH_PdxB"/>
</dbReference>
<reference evidence="7" key="2">
    <citation type="journal article" date="2021" name="PeerJ">
        <title>Extensive microbial diversity within the chicken gut microbiome revealed by metagenomics and culture.</title>
        <authorList>
            <person name="Gilroy R."/>
            <person name="Ravi A."/>
            <person name="Getino M."/>
            <person name="Pursley I."/>
            <person name="Horton D.L."/>
            <person name="Alikhan N.F."/>
            <person name="Baker D."/>
            <person name="Gharbi K."/>
            <person name="Hall N."/>
            <person name="Watson M."/>
            <person name="Adriaenssens E.M."/>
            <person name="Foster-Nyarko E."/>
            <person name="Jarju S."/>
            <person name="Secka A."/>
            <person name="Antonio M."/>
            <person name="Oren A."/>
            <person name="Chaudhuri R.R."/>
            <person name="La Ragione R."/>
            <person name="Hildebrand F."/>
            <person name="Pallen M.J."/>
        </authorList>
    </citation>
    <scope>NUCLEOTIDE SEQUENCE</scope>
    <source>
        <strain evidence="7">D5-748</strain>
    </source>
</reference>
<evidence type="ECO:0000259" key="5">
    <source>
        <dbReference type="Pfam" id="PF00389"/>
    </source>
</evidence>
<proteinExistence type="inferred from homology"/>
<reference evidence="7" key="1">
    <citation type="submission" date="2020-10" db="EMBL/GenBank/DDBJ databases">
        <authorList>
            <person name="Gilroy R."/>
        </authorList>
    </citation>
    <scope>NUCLEOTIDE SEQUENCE</scope>
    <source>
        <strain evidence="7">D5-748</strain>
    </source>
</reference>
<dbReference type="SUPFAM" id="SSF51735">
    <property type="entry name" value="NAD(P)-binding Rossmann-fold domains"/>
    <property type="match status" value="1"/>
</dbReference>
<dbReference type="Gene3D" id="3.40.50.720">
    <property type="entry name" value="NAD(P)-binding Rossmann-like Domain"/>
    <property type="match status" value="2"/>
</dbReference>
<name>A0A9D9HCJ3_9BACT</name>
<comment type="caution">
    <text evidence="7">The sequence shown here is derived from an EMBL/GenBank/DDBJ whole genome shotgun (WGS) entry which is preliminary data.</text>
</comment>
<dbReference type="Pfam" id="PF00389">
    <property type="entry name" value="2-Hacid_dh"/>
    <property type="match status" value="1"/>
</dbReference>
<evidence type="ECO:0000256" key="3">
    <source>
        <dbReference type="ARBA" id="ARBA00023027"/>
    </source>
</evidence>
<dbReference type="InterPro" id="IPR036291">
    <property type="entry name" value="NAD(P)-bd_dom_sf"/>
</dbReference>
<evidence type="ECO:0000313" key="7">
    <source>
        <dbReference type="EMBL" id="MBO8444737.1"/>
    </source>
</evidence>
<dbReference type="AlphaFoldDB" id="A0A9D9HCJ3"/>
<organism evidence="7 8">
    <name type="scientific">Candidatus Cryptobacteroides merdavium</name>
    <dbReference type="NCBI Taxonomy" id="2840769"/>
    <lineage>
        <taxon>Bacteria</taxon>
        <taxon>Pseudomonadati</taxon>
        <taxon>Bacteroidota</taxon>
        <taxon>Bacteroidia</taxon>
        <taxon>Bacteroidales</taxon>
        <taxon>Candidatus Cryptobacteroides</taxon>
    </lineage>
</organism>
<dbReference type="SUPFAM" id="SSF52283">
    <property type="entry name" value="Formate/glycerate dehydrogenase catalytic domain-like"/>
    <property type="match status" value="1"/>
</dbReference>
<dbReference type="EMBL" id="JADIMO010000038">
    <property type="protein sequence ID" value="MBO8444737.1"/>
    <property type="molecule type" value="Genomic_DNA"/>
</dbReference>
<keyword evidence="2 4" id="KW-0560">Oxidoreductase</keyword>
<feature type="domain" description="D-isomer specific 2-hydroxyacid dehydrogenase catalytic" evidence="5">
    <location>
        <begin position="18"/>
        <end position="301"/>
    </location>
</feature>
<comment type="similarity">
    <text evidence="1 4">Belongs to the D-isomer specific 2-hydroxyacid dehydrogenase family.</text>
</comment>
<gene>
    <name evidence="7" type="ORF">IAC23_03445</name>
</gene>
<dbReference type="PANTHER" id="PTHR43761:SF1">
    <property type="entry name" value="D-ISOMER SPECIFIC 2-HYDROXYACID DEHYDROGENASE CATALYTIC DOMAIN-CONTAINING PROTEIN-RELATED"/>
    <property type="match status" value="1"/>
</dbReference>
<evidence type="ECO:0000256" key="2">
    <source>
        <dbReference type="ARBA" id="ARBA00023002"/>
    </source>
</evidence>
<keyword evidence="3" id="KW-0520">NAD</keyword>
<evidence type="ECO:0000313" key="8">
    <source>
        <dbReference type="Proteomes" id="UP000823619"/>
    </source>
</evidence>
<dbReference type="InterPro" id="IPR006139">
    <property type="entry name" value="D-isomer_2_OHA_DH_cat_dom"/>
</dbReference>
<evidence type="ECO:0000256" key="4">
    <source>
        <dbReference type="RuleBase" id="RU003719"/>
    </source>
</evidence>
<evidence type="ECO:0000256" key="1">
    <source>
        <dbReference type="ARBA" id="ARBA00005854"/>
    </source>
</evidence>
<feature type="domain" description="D-isomer specific 2-hydroxyacid dehydrogenase NAD-binding" evidence="6">
    <location>
        <begin position="131"/>
        <end position="277"/>
    </location>
</feature>
<dbReference type="Pfam" id="PF02826">
    <property type="entry name" value="2-Hacid_dh_C"/>
    <property type="match status" value="1"/>
</dbReference>
<dbReference type="GO" id="GO:0051287">
    <property type="term" value="F:NAD binding"/>
    <property type="evidence" value="ECO:0007669"/>
    <property type="project" value="InterPro"/>
</dbReference>